<gene>
    <name evidence="1" type="ORF">CEXT_731711</name>
</gene>
<name>A0AAV4R5C3_CAEEX</name>
<evidence type="ECO:0000313" key="1">
    <source>
        <dbReference type="EMBL" id="GIY16920.1"/>
    </source>
</evidence>
<dbReference type="AlphaFoldDB" id="A0AAV4R5C3"/>
<reference evidence="1 2" key="1">
    <citation type="submission" date="2021-06" db="EMBL/GenBank/DDBJ databases">
        <title>Caerostris extrusa draft genome.</title>
        <authorList>
            <person name="Kono N."/>
            <person name="Arakawa K."/>
        </authorList>
    </citation>
    <scope>NUCLEOTIDE SEQUENCE [LARGE SCALE GENOMIC DNA]</scope>
</reference>
<protein>
    <recommendedName>
        <fullName evidence="3">Secreted protein</fullName>
    </recommendedName>
</protein>
<organism evidence="1 2">
    <name type="scientific">Caerostris extrusa</name>
    <name type="common">Bark spider</name>
    <name type="synonym">Caerostris bankana</name>
    <dbReference type="NCBI Taxonomy" id="172846"/>
    <lineage>
        <taxon>Eukaryota</taxon>
        <taxon>Metazoa</taxon>
        <taxon>Ecdysozoa</taxon>
        <taxon>Arthropoda</taxon>
        <taxon>Chelicerata</taxon>
        <taxon>Arachnida</taxon>
        <taxon>Araneae</taxon>
        <taxon>Araneomorphae</taxon>
        <taxon>Entelegynae</taxon>
        <taxon>Araneoidea</taxon>
        <taxon>Araneidae</taxon>
        <taxon>Caerostris</taxon>
    </lineage>
</organism>
<sequence length="89" mass="9916">MFRFWRSLGVLAKTPATLTIGVRSAIMTKDSTLCLEWPINPAQKAPANGQRGVRRLTPPLLWASLLRGGLKSPAKRYCINSRRVIQQAL</sequence>
<dbReference type="Proteomes" id="UP001054945">
    <property type="component" value="Unassembled WGS sequence"/>
</dbReference>
<accession>A0AAV4R5C3</accession>
<keyword evidence="2" id="KW-1185">Reference proteome</keyword>
<comment type="caution">
    <text evidence="1">The sequence shown here is derived from an EMBL/GenBank/DDBJ whole genome shotgun (WGS) entry which is preliminary data.</text>
</comment>
<evidence type="ECO:0000313" key="2">
    <source>
        <dbReference type="Proteomes" id="UP001054945"/>
    </source>
</evidence>
<dbReference type="EMBL" id="BPLR01007440">
    <property type="protein sequence ID" value="GIY16920.1"/>
    <property type="molecule type" value="Genomic_DNA"/>
</dbReference>
<proteinExistence type="predicted"/>
<evidence type="ECO:0008006" key="3">
    <source>
        <dbReference type="Google" id="ProtNLM"/>
    </source>
</evidence>